<evidence type="ECO:0000256" key="2">
    <source>
        <dbReference type="ARBA" id="ARBA00022618"/>
    </source>
</evidence>
<dbReference type="GO" id="GO:0051301">
    <property type="term" value="P:cell division"/>
    <property type="evidence" value="ECO:0007669"/>
    <property type="project" value="UniProtKB-KW"/>
</dbReference>
<keyword evidence="3 5" id="KW-0195">Cyclin</keyword>
<dbReference type="Pfam" id="PF00134">
    <property type="entry name" value="Cyclin_N"/>
    <property type="match status" value="1"/>
</dbReference>
<evidence type="ECO:0000313" key="9">
    <source>
        <dbReference type="Proteomes" id="UP000325081"/>
    </source>
</evidence>
<dbReference type="Pfam" id="PF02984">
    <property type="entry name" value="Cyclin_C"/>
    <property type="match status" value="1"/>
</dbReference>
<feature type="region of interest" description="Disordered" evidence="6">
    <location>
        <begin position="347"/>
        <end position="371"/>
    </location>
</feature>
<evidence type="ECO:0000256" key="5">
    <source>
        <dbReference type="RuleBase" id="RU000383"/>
    </source>
</evidence>
<dbReference type="InterPro" id="IPR006671">
    <property type="entry name" value="Cyclin_N"/>
</dbReference>
<dbReference type="Gene3D" id="1.10.472.10">
    <property type="entry name" value="Cyclin-like"/>
    <property type="match status" value="2"/>
</dbReference>
<dbReference type="CDD" id="cd20544">
    <property type="entry name" value="CYCLIN_AtCycD-like_rpt2"/>
    <property type="match status" value="1"/>
</dbReference>
<dbReference type="PANTHER" id="PTHR10177">
    <property type="entry name" value="CYCLINS"/>
    <property type="match status" value="1"/>
</dbReference>
<feature type="compositionally biased region" description="Basic and acidic residues" evidence="6">
    <location>
        <begin position="362"/>
        <end position="371"/>
    </location>
</feature>
<feature type="compositionally biased region" description="Basic and acidic residues" evidence="6">
    <location>
        <begin position="37"/>
        <end position="48"/>
    </location>
</feature>
<evidence type="ECO:0000256" key="6">
    <source>
        <dbReference type="SAM" id="MobiDB-lite"/>
    </source>
</evidence>
<feature type="region of interest" description="Disordered" evidence="6">
    <location>
        <begin position="35"/>
        <end position="55"/>
    </location>
</feature>
<dbReference type="SMART" id="SM00385">
    <property type="entry name" value="CYCLIN"/>
    <property type="match status" value="1"/>
</dbReference>
<keyword evidence="4" id="KW-0131">Cell cycle</keyword>
<dbReference type="FunFam" id="1.10.472.10:FF:000040">
    <property type="entry name" value="D6-type cyclin"/>
    <property type="match status" value="1"/>
</dbReference>
<organism evidence="8 9">
    <name type="scientific">Striga asiatica</name>
    <name type="common">Asiatic witchweed</name>
    <name type="synonym">Buchnera asiatica</name>
    <dbReference type="NCBI Taxonomy" id="4170"/>
    <lineage>
        <taxon>Eukaryota</taxon>
        <taxon>Viridiplantae</taxon>
        <taxon>Streptophyta</taxon>
        <taxon>Embryophyta</taxon>
        <taxon>Tracheophyta</taxon>
        <taxon>Spermatophyta</taxon>
        <taxon>Magnoliopsida</taxon>
        <taxon>eudicotyledons</taxon>
        <taxon>Gunneridae</taxon>
        <taxon>Pentapetalae</taxon>
        <taxon>asterids</taxon>
        <taxon>lamiids</taxon>
        <taxon>Lamiales</taxon>
        <taxon>Orobanchaceae</taxon>
        <taxon>Buchnereae</taxon>
        <taxon>Striga</taxon>
    </lineage>
</organism>
<keyword evidence="9" id="KW-1185">Reference proteome</keyword>
<dbReference type="InterPro" id="IPR036915">
    <property type="entry name" value="Cyclin-like_sf"/>
</dbReference>
<reference evidence="9" key="1">
    <citation type="journal article" date="2019" name="Curr. Biol.">
        <title>Genome Sequence of Striga asiatica Provides Insight into the Evolution of Plant Parasitism.</title>
        <authorList>
            <person name="Yoshida S."/>
            <person name="Kim S."/>
            <person name="Wafula E.K."/>
            <person name="Tanskanen J."/>
            <person name="Kim Y.M."/>
            <person name="Honaas L."/>
            <person name="Yang Z."/>
            <person name="Spallek T."/>
            <person name="Conn C.E."/>
            <person name="Ichihashi Y."/>
            <person name="Cheong K."/>
            <person name="Cui S."/>
            <person name="Der J.P."/>
            <person name="Gundlach H."/>
            <person name="Jiao Y."/>
            <person name="Hori C."/>
            <person name="Ishida J.K."/>
            <person name="Kasahara H."/>
            <person name="Kiba T."/>
            <person name="Kim M.S."/>
            <person name="Koo N."/>
            <person name="Laohavisit A."/>
            <person name="Lee Y.H."/>
            <person name="Lumba S."/>
            <person name="McCourt P."/>
            <person name="Mortimer J.C."/>
            <person name="Mutuku J.M."/>
            <person name="Nomura T."/>
            <person name="Sasaki-Sekimoto Y."/>
            <person name="Seto Y."/>
            <person name="Wang Y."/>
            <person name="Wakatake T."/>
            <person name="Sakakibara H."/>
            <person name="Demura T."/>
            <person name="Yamaguchi S."/>
            <person name="Yoneyama K."/>
            <person name="Manabe R.I."/>
            <person name="Nelson D.C."/>
            <person name="Schulman A.H."/>
            <person name="Timko M.P."/>
            <person name="dePamphilis C.W."/>
            <person name="Choi D."/>
            <person name="Shirasu K."/>
        </authorList>
    </citation>
    <scope>NUCLEOTIDE SEQUENCE [LARGE SCALE GENOMIC DNA]</scope>
    <source>
        <strain evidence="9">cv. UVA1</strain>
    </source>
</reference>
<evidence type="ECO:0000313" key="8">
    <source>
        <dbReference type="EMBL" id="GER47144.1"/>
    </source>
</evidence>
<evidence type="ECO:0000256" key="1">
    <source>
        <dbReference type="ARBA" id="ARBA00009065"/>
    </source>
</evidence>
<sequence length="371" mass="41611">MEESNGFDYGPTDLLCDEETKNLCFLDDDDGDLVESSDDRSHLTDGDKSSGGSESEPLILWPCLSEDCIRWMVERESAHMPRDDYLMRLRTGELDMGLRRTALDWMIKCCSLPACTHHNFGELCLYLATNYLDRFLSVYNLPGGKTWVVQLAAVACLSLAAKFDEVNVPNSVDLQAGEPKFLFEAKTVQRMELLVLNYLKWNIKPYTPFNFIEYFHRKMSGSDVEIPSELLITRSIQIILNTIKGIDFLEFKPSEIAAAVASYVLGEQAMDLDKVLSGFLIIEKGRVLKCLELIQDLISTSGTTYPSDSRTTKAVNLANGSILSLSICHSPNGVLDVACLSYKSDERKRVPSEANPNKKRRKLDEKTDFGG</sequence>
<comment type="similarity">
    <text evidence="1">Belongs to the cyclin family. Cyclin D subfamily.</text>
</comment>
<gene>
    <name evidence="8" type="ORF">STAS_24217</name>
</gene>
<proteinExistence type="inferred from homology"/>
<dbReference type="OrthoDB" id="5590282at2759"/>
<evidence type="ECO:0000256" key="4">
    <source>
        <dbReference type="ARBA" id="ARBA00023306"/>
    </source>
</evidence>
<evidence type="ECO:0000259" key="7">
    <source>
        <dbReference type="SMART" id="SM00385"/>
    </source>
</evidence>
<dbReference type="FunFam" id="1.10.472.10:FF:000060">
    <property type="entry name" value="D6-type cyclin"/>
    <property type="match status" value="1"/>
</dbReference>
<dbReference type="Proteomes" id="UP000325081">
    <property type="component" value="Unassembled WGS sequence"/>
</dbReference>
<name>A0A5A7QPH0_STRAF</name>
<dbReference type="InterPro" id="IPR013763">
    <property type="entry name" value="Cyclin-like_dom"/>
</dbReference>
<dbReference type="InterPro" id="IPR039361">
    <property type="entry name" value="Cyclin"/>
</dbReference>
<dbReference type="SUPFAM" id="SSF47954">
    <property type="entry name" value="Cyclin-like"/>
    <property type="match status" value="1"/>
</dbReference>
<keyword evidence="2" id="KW-0132">Cell division</keyword>
<protein>
    <submittedName>
        <fullName evidence="8">Cyclin D2.1 protein</fullName>
    </submittedName>
</protein>
<dbReference type="InterPro" id="IPR004367">
    <property type="entry name" value="Cyclin_C-dom"/>
</dbReference>
<comment type="caution">
    <text evidence="8">The sequence shown here is derived from an EMBL/GenBank/DDBJ whole genome shotgun (WGS) entry which is preliminary data.</text>
</comment>
<evidence type="ECO:0000256" key="3">
    <source>
        <dbReference type="ARBA" id="ARBA00023127"/>
    </source>
</evidence>
<dbReference type="AlphaFoldDB" id="A0A5A7QPH0"/>
<dbReference type="CDD" id="cd20543">
    <property type="entry name" value="CYCLIN_AtCycD-like_rpt1"/>
    <property type="match status" value="1"/>
</dbReference>
<feature type="domain" description="Cyclin-like" evidence="7">
    <location>
        <begin position="104"/>
        <end position="197"/>
    </location>
</feature>
<accession>A0A5A7QPH0</accession>
<dbReference type="EMBL" id="BKCP01007737">
    <property type="protein sequence ID" value="GER47144.1"/>
    <property type="molecule type" value="Genomic_DNA"/>
</dbReference>